<evidence type="ECO:0000313" key="6">
    <source>
        <dbReference type="Proteomes" id="UP000663823"/>
    </source>
</evidence>
<dbReference type="Pfam" id="PF10988">
    <property type="entry name" value="DUF2807"/>
    <property type="match status" value="1"/>
</dbReference>
<dbReference type="EMBL" id="CAJNOU010000117">
    <property type="protein sequence ID" value="CAF0873110.1"/>
    <property type="molecule type" value="Genomic_DNA"/>
</dbReference>
<reference evidence="5" key="1">
    <citation type="submission" date="2021-02" db="EMBL/GenBank/DDBJ databases">
        <authorList>
            <person name="Nowell W R."/>
        </authorList>
    </citation>
    <scope>NUCLEOTIDE SEQUENCE</scope>
</reference>
<evidence type="ECO:0000313" key="4">
    <source>
        <dbReference type="EMBL" id="CAF3791277.1"/>
    </source>
</evidence>
<organism evidence="5 6">
    <name type="scientific">Rotaria sordida</name>
    <dbReference type="NCBI Taxonomy" id="392033"/>
    <lineage>
        <taxon>Eukaryota</taxon>
        <taxon>Metazoa</taxon>
        <taxon>Spiralia</taxon>
        <taxon>Gnathifera</taxon>
        <taxon>Rotifera</taxon>
        <taxon>Eurotatoria</taxon>
        <taxon>Bdelloidea</taxon>
        <taxon>Philodinida</taxon>
        <taxon>Philodinidae</taxon>
        <taxon>Rotaria</taxon>
    </lineage>
</organism>
<dbReference type="EMBL" id="CAJOBE010001998">
    <property type="protein sequence ID" value="CAF3791277.1"/>
    <property type="molecule type" value="Genomic_DNA"/>
</dbReference>
<dbReference type="AlphaFoldDB" id="A0A819ITF1"/>
<evidence type="ECO:0000259" key="1">
    <source>
        <dbReference type="Pfam" id="PF10988"/>
    </source>
</evidence>
<comment type="caution">
    <text evidence="5">The sequence shown here is derived from an EMBL/GenBank/DDBJ whole genome shotgun (WGS) entry which is preliminary data.</text>
</comment>
<dbReference type="OrthoDB" id="10002338at2759"/>
<gene>
    <name evidence="4" type="ORF">FNK824_LOCUS14454</name>
    <name evidence="5" type="ORF">OTI717_LOCUS24878</name>
    <name evidence="3" type="ORF">RFH988_LOCUS16492</name>
    <name evidence="2" type="ORF">SEV965_LOCUS4221</name>
</gene>
<accession>A0A819ITF1</accession>
<dbReference type="EMBL" id="CAJOAX010004806">
    <property type="protein sequence ID" value="CAF3922050.1"/>
    <property type="molecule type" value="Genomic_DNA"/>
</dbReference>
<feature type="domain" description="Putative auto-transporter adhesin head GIN" evidence="1">
    <location>
        <begin position="70"/>
        <end position="256"/>
    </location>
</feature>
<dbReference type="Proteomes" id="UP000663882">
    <property type="component" value="Unassembled WGS sequence"/>
</dbReference>
<sequence length="279" mass="30451">MVVITAYSTVVFDQAINDLRNAIVEHLIKNPKTLKDSIGDIKKWARGIGHRSGQINNTIIRQTRSLSSSFDEIMVDGAFDIFLSQTSNGISTPTVEIETTVDAQNHVIVEIVDNHILSIHIKGPLKVDNNIYAYIRFNSPLRRYTIRGSGNTITDDNGISNDGNDTFVLDNRGTANVAIQLNVNKLEVYFTGTGNSRFSGQVRQQAIFDATGIGDITALDLITKQVKVRAMGISIIRVAATDDVEIEVTGVSSVYYRLPFGKKPSTAISTGLGKIAPIP</sequence>
<evidence type="ECO:0000313" key="2">
    <source>
        <dbReference type="EMBL" id="CAF0873110.1"/>
    </source>
</evidence>
<protein>
    <recommendedName>
        <fullName evidence="1">Putative auto-transporter adhesin head GIN domain-containing protein</fullName>
    </recommendedName>
</protein>
<proteinExistence type="predicted"/>
<dbReference type="InterPro" id="IPR021255">
    <property type="entry name" value="DUF2807"/>
</dbReference>
<dbReference type="Proteomes" id="UP000663874">
    <property type="component" value="Unassembled WGS sequence"/>
</dbReference>
<name>A0A819ITF1_9BILA</name>
<evidence type="ECO:0000313" key="3">
    <source>
        <dbReference type="EMBL" id="CAF1046397.1"/>
    </source>
</evidence>
<dbReference type="Proteomes" id="UP000663823">
    <property type="component" value="Unassembled WGS sequence"/>
</dbReference>
<dbReference type="Proteomes" id="UP000663889">
    <property type="component" value="Unassembled WGS sequence"/>
</dbReference>
<evidence type="ECO:0000313" key="5">
    <source>
        <dbReference type="EMBL" id="CAF3922050.1"/>
    </source>
</evidence>
<dbReference type="Gene3D" id="2.160.20.120">
    <property type="match status" value="1"/>
</dbReference>
<dbReference type="EMBL" id="CAJNOO010000847">
    <property type="protein sequence ID" value="CAF1046397.1"/>
    <property type="molecule type" value="Genomic_DNA"/>
</dbReference>